<keyword evidence="2" id="KW-1185">Reference proteome</keyword>
<dbReference type="AlphaFoldDB" id="A0A6G0WHA0"/>
<evidence type="ECO:0000313" key="2">
    <source>
        <dbReference type="Proteomes" id="UP000478052"/>
    </source>
</evidence>
<dbReference type="OrthoDB" id="6930896at2759"/>
<organism evidence="1 2">
    <name type="scientific">Aphis craccivora</name>
    <name type="common">Cowpea aphid</name>
    <dbReference type="NCBI Taxonomy" id="307492"/>
    <lineage>
        <taxon>Eukaryota</taxon>
        <taxon>Metazoa</taxon>
        <taxon>Ecdysozoa</taxon>
        <taxon>Arthropoda</taxon>
        <taxon>Hexapoda</taxon>
        <taxon>Insecta</taxon>
        <taxon>Pterygota</taxon>
        <taxon>Neoptera</taxon>
        <taxon>Paraneoptera</taxon>
        <taxon>Hemiptera</taxon>
        <taxon>Sternorrhyncha</taxon>
        <taxon>Aphidomorpha</taxon>
        <taxon>Aphidoidea</taxon>
        <taxon>Aphididae</taxon>
        <taxon>Aphidini</taxon>
        <taxon>Aphis</taxon>
        <taxon>Aphis</taxon>
    </lineage>
</organism>
<proteinExistence type="predicted"/>
<dbReference type="Gene3D" id="3.30.420.10">
    <property type="entry name" value="Ribonuclease H-like superfamily/Ribonuclease H"/>
    <property type="match status" value="1"/>
</dbReference>
<dbReference type="EMBL" id="VUJU01008731">
    <property type="protein sequence ID" value="KAF0726527.1"/>
    <property type="molecule type" value="Genomic_DNA"/>
</dbReference>
<sequence>MTNPRSLICFLAIQPAKYSSASLLILRKNFRNQFRRGSSIKSEEEISNDGDKTSAEVEVPLFMVINCYYLWYPGSKFIMQSRCRRTVLKVPSRHNTFLEFLREILPVLLEDEQLATRQVMWFQLDGAPARFARSVRQFLNTYYPQWIGRGSRIA</sequence>
<accession>A0A6G0WHA0</accession>
<dbReference type="Proteomes" id="UP000478052">
    <property type="component" value="Unassembled WGS sequence"/>
</dbReference>
<protein>
    <submittedName>
        <fullName evidence="1">Intraflagellar transport protein 22</fullName>
    </submittedName>
</protein>
<evidence type="ECO:0000313" key="1">
    <source>
        <dbReference type="EMBL" id="KAF0726527.1"/>
    </source>
</evidence>
<comment type="caution">
    <text evidence="1">The sequence shown here is derived from an EMBL/GenBank/DDBJ whole genome shotgun (WGS) entry which is preliminary data.</text>
</comment>
<name>A0A6G0WHA0_APHCR</name>
<gene>
    <name evidence="1" type="ORF">FWK35_00018310</name>
</gene>
<reference evidence="1 2" key="1">
    <citation type="submission" date="2019-08" db="EMBL/GenBank/DDBJ databases">
        <title>Whole genome of Aphis craccivora.</title>
        <authorList>
            <person name="Voronova N.V."/>
            <person name="Shulinski R.S."/>
            <person name="Bandarenka Y.V."/>
            <person name="Zhorov D.G."/>
            <person name="Warner D."/>
        </authorList>
    </citation>
    <scope>NUCLEOTIDE SEQUENCE [LARGE SCALE GENOMIC DNA]</scope>
    <source>
        <strain evidence="1">180601</strain>
        <tissue evidence="1">Whole Body</tissue>
    </source>
</reference>
<keyword evidence="1" id="KW-0969">Cilium</keyword>
<dbReference type="InterPro" id="IPR036397">
    <property type="entry name" value="RNaseH_sf"/>
</dbReference>
<keyword evidence="1" id="KW-0282">Flagellum</keyword>
<keyword evidence="1" id="KW-0966">Cell projection</keyword>
<dbReference type="GO" id="GO:0003676">
    <property type="term" value="F:nucleic acid binding"/>
    <property type="evidence" value="ECO:0007669"/>
    <property type="project" value="InterPro"/>
</dbReference>